<proteinExistence type="predicted"/>
<comment type="caution">
    <text evidence="1">The sequence shown here is derived from an EMBL/GenBank/DDBJ whole genome shotgun (WGS) entry which is preliminary data.</text>
</comment>
<reference evidence="1 2" key="1">
    <citation type="submission" date="2021-06" db="EMBL/GenBank/DDBJ databases">
        <title>Caerostris extrusa draft genome.</title>
        <authorList>
            <person name="Kono N."/>
            <person name="Arakawa K."/>
        </authorList>
    </citation>
    <scope>NUCLEOTIDE SEQUENCE [LARGE SCALE GENOMIC DNA]</scope>
</reference>
<organism evidence="1 2">
    <name type="scientific">Caerostris extrusa</name>
    <name type="common">Bark spider</name>
    <name type="synonym">Caerostris bankana</name>
    <dbReference type="NCBI Taxonomy" id="172846"/>
    <lineage>
        <taxon>Eukaryota</taxon>
        <taxon>Metazoa</taxon>
        <taxon>Ecdysozoa</taxon>
        <taxon>Arthropoda</taxon>
        <taxon>Chelicerata</taxon>
        <taxon>Arachnida</taxon>
        <taxon>Araneae</taxon>
        <taxon>Araneomorphae</taxon>
        <taxon>Entelegynae</taxon>
        <taxon>Araneoidea</taxon>
        <taxon>Araneidae</taxon>
        <taxon>Caerostris</taxon>
    </lineage>
</organism>
<evidence type="ECO:0000313" key="1">
    <source>
        <dbReference type="EMBL" id="GIX72704.1"/>
    </source>
</evidence>
<keyword evidence="2" id="KW-1185">Reference proteome</keyword>
<dbReference type="Proteomes" id="UP001054945">
    <property type="component" value="Unassembled WGS sequence"/>
</dbReference>
<protein>
    <submittedName>
        <fullName evidence="1">Uncharacterized protein</fullName>
    </submittedName>
</protein>
<accession>A0AAV4MPH4</accession>
<sequence length="141" mass="16216">MTHIAFFLCDNYTFEALESLQISPNGAFGTLSEDDRNGFFRKYATVIYNVINEDLLLWADSGDFLEEQKNRKFSAEIDIFFVFYFLVPFLSAILRERLFSGEQGHKIKFVFRDLHGGACPQSVLFNVAADVCLQIHDDKLI</sequence>
<evidence type="ECO:0000313" key="2">
    <source>
        <dbReference type="Proteomes" id="UP001054945"/>
    </source>
</evidence>
<dbReference type="AlphaFoldDB" id="A0AAV4MPH4"/>
<name>A0AAV4MPH4_CAEEX</name>
<gene>
    <name evidence="1" type="ORF">CEXT_137851</name>
</gene>
<dbReference type="EMBL" id="BPLR01019871">
    <property type="protein sequence ID" value="GIX72704.1"/>
    <property type="molecule type" value="Genomic_DNA"/>
</dbReference>